<accession>A0A7N2LHE3</accession>
<keyword evidence="2" id="KW-1185">Reference proteome</keyword>
<protein>
    <submittedName>
        <fullName evidence="1">Uncharacterized protein</fullName>
    </submittedName>
</protein>
<dbReference type="Gramene" id="QL04p054154:mrna">
    <property type="protein sequence ID" value="QL04p054154:mrna"/>
    <property type="gene ID" value="QL04p054154"/>
</dbReference>
<dbReference type="EMBL" id="LRBV02000004">
    <property type="status" value="NOT_ANNOTATED_CDS"/>
    <property type="molecule type" value="Genomic_DNA"/>
</dbReference>
<reference evidence="1" key="2">
    <citation type="submission" date="2021-01" db="UniProtKB">
        <authorList>
            <consortium name="EnsemblPlants"/>
        </authorList>
    </citation>
    <scope>IDENTIFICATION</scope>
</reference>
<reference evidence="1 2" key="1">
    <citation type="journal article" date="2016" name="G3 (Bethesda)">
        <title>First Draft Assembly and Annotation of the Genome of a California Endemic Oak Quercus lobata Nee (Fagaceae).</title>
        <authorList>
            <person name="Sork V.L."/>
            <person name="Fitz-Gibbon S.T."/>
            <person name="Puiu D."/>
            <person name="Crepeau M."/>
            <person name="Gugger P.F."/>
            <person name="Sherman R."/>
            <person name="Stevens K."/>
            <person name="Langley C.H."/>
            <person name="Pellegrini M."/>
            <person name="Salzberg S.L."/>
        </authorList>
    </citation>
    <scope>NUCLEOTIDE SEQUENCE [LARGE SCALE GENOMIC DNA]</scope>
    <source>
        <strain evidence="1 2">cv. SW786</strain>
    </source>
</reference>
<evidence type="ECO:0000313" key="1">
    <source>
        <dbReference type="EnsemblPlants" id="QL04p054154:mrna"/>
    </source>
</evidence>
<dbReference type="EnsemblPlants" id="QL04p054154:mrna">
    <property type="protein sequence ID" value="QL04p054154:mrna"/>
    <property type="gene ID" value="QL04p054154"/>
</dbReference>
<dbReference type="InParanoid" id="A0A7N2LHE3"/>
<organism evidence="1 2">
    <name type="scientific">Quercus lobata</name>
    <name type="common">Valley oak</name>
    <dbReference type="NCBI Taxonomy" id="97700"/>
    <lineage>
        <taxon>Eukaryota</taxon>
        <taxon>Viridiplantae</taxon>
        <taxon>Streptophyta</taxon>
        <taxon>Embryophyta</taxon>
        <taxon>Tracheophyta</taxon>
        <taxon>Spermatophyta</taxon>
        <taxon>Magnoliopsida</taxon>
        <taxon>eudicotyledons</taxon>
        <taxon>Gunneridae</taxon>
        <taxon>Pentapetalae</taxon>
        <taxon>rosids</taxon>
        <taxon>fabids</taxon>
        <taxon>Fagales</taxon>
        <taxon>Fagaceae</taxon>
        <taxon>Quercus</taxon>
    </lineage>
</organism>
<dbReference type="AlphaFoldDB" id="A0A7N2LHE3"/>
<evidence type="ECO:0000313" key="2">
    <source>
        <dbReference type="Proteomes" id="UP000594261"/>
    </source>
</evidence>
<name>A0A7N2LHE3_QUELO</name>
<dbReference type="Proteomes" id="UP000594261">
    <property type="component" value="Chromosome 4"/>
</dbReference>
<proteinExistence type="predicted"/>
<sequence>MAIKKDSTPPPIIGKIRSYTKYEKYDVDKHKDKDPSVVSGGDDAFARLYGVVEADTDAAFQGGEPFAVKKIERERRRRKKSDAAANEKNGATVVALNAEIRLTKARLLGELPKLQRLALKKVSQGLSKEEELEARNDLVSALKERIEAIPDGSNTSVAKQTGGWTASASYTGIKID</sequence>